<dbReference type="Gene3D" id="1.10.357.10">
    <property type="entry name" value="Tetracycline Repressor, domain 2"/>
    <property type="match status" value="1"/>
</dbReference>
<protein>
    <submittedName>
        <fullName evidence="6">TetR family transcriptional regulator</fullName>
    </submittedName>
</protein>
<dbReference type="InterPro" id="IPR001647">
    <property type="entry name" value="HTH_TetR"/>
</dbReference>
<sequence length="214" mass="24047">MAGRKAIVQDVEAPASGRARLLEATSIAMREADSLDVPLSDIAARAGLNAALVRYYFGGKDGLLRALLERDTENNLAELDHLLAMDIRPAKKLRYHLAGLINTYYNYPYLSRLMIKLLQEGTEDERQRIADRFLKPIADAYDVIVREGRAIGEFRDIDPKLLYFNVIGMCDHLFSSSVSLKYCYGIAVVDDTLKRQYIDQVVTIFLKGVLADEA</sequence>
<proteinExistence type="predicted"/>
<dbReference type="Pfam" id="PF14514">
    <property type="entry name" value="TetR_C_9"/>
    <property type="match status" value="1"/>
</dbReference>
<dbReference type="InterPro" id="IPR011075">
    <property type="entry name" value="TetR_C"/>
</dbReference>
<dbReference type="InterPro" id="IPR009057">
    <property type="entry name" value="Homeodomain-like_sf"/>
</dbReference>
<feature type="domain" description="HTH tetR-type" evidence="5">
    <location>
        <begin position="15"/>
        <end position="75"/>
    </location>
</feature>
<gene>
    <name evidence="6" type="ORF">M9979_05225</name>
</gene>
<dbReference type="EMBL" id="JAMLDY010000005">
    <property type="protein sequence ID" value="MCP3734278.1"/>
    <property type="molecule type" value="Genomic_DNA"/>
</dbReference>
<dbReference type="RefSeq" id="WP_254288286.1">
    <property type="nucleotide sequence ID" value="NZ_JAMLDY010000005.1"/>
</dbReference>
<feature type="DNA-binding region" description="H-T-H motif" evidence="4">
    <location>
        <begin position="38"/>
        <end position="57"/>
    </location>
</feature>
<dbReference type="PANTHER" id="PTHR30328">
    <property type="entry name" value="TRANSCRIPTIONAL REPRESSOR"/>
    <property type="match status" value="1"/>
</dbReference>
<dbReference type="SUPFAM" id="SSF48498">
    <property type="entry name" value="Tetracyclin repressor-like, C-terminal domain"/>
    <property type="match status" value="1"/>
</dbReference>
<evidence type="ECO:0000259" key="5">
    <source>
        <dbReference type="PROSITE" id="PS50977"/>
    </source>
</evidence>
<evidence type="ECO:0000313" key="7">
    <source>
        <dbReference type="Proteomes" id="UP001139486"/>
    </source>
</evidence>
<keyword evidence="3" id="KW-0804">Transcription</keyword>
<dbReference type="AlphaFoldDB" id="A0A9X2KSX2"/>
<dbReference type="InterPro" id="IPR036271">
    <property type="entry name" value="Tet_transcr_reg_TetR-rel_C_sf"/>
</dbReference>
<dbReference type="SUPFAM" id="SSF46689">
    <property type="entry name" value="Homeodomain-like"/>
    <property type="match status" value="1"/>
</dbReference>
<keyword evidence="1" id="KW-0805">Transcription regulation</keyword>
<dbReference type="Pfam" id="PF00440">
    <property type="entry name" value="TetR_N"/>
    <property type="match status" value="1"/>
</dbReference>
<evidence type="ECO:0000256" key="2">
    <source>
        <dbReference type="ARBA" id="ARBA00023125"/>
    </source>
</evidence>
<evidence type="ECO:0000256" key="4">
    <source>
        <dbReference type="PROSITE-ProRule" id="PRU00335"/>
    </source>
</evidence>
<evidence type="ECO:0000256" key="1">
    <source>
        <dbReference type="ARBA" id="ARBA00023015"/>
    </source>
</evidence>
<name>A0A9X2KSX2_9SPHN</name>
<keyword evidence="7" id="KW-1185">Reference proteome</keyword>
<dbReference type="InterPro" id="IPR050109">
    <property type="entry name" value="HTH-type_TetR-like_transc_reg"/>
</dbReference>
<accession>A0A9X2KSX2</accession>
<dbReference type="PROSITE" id="PS50977">
    <property type="entry name" value="HTH_TETR_2"/>
    <property type="match status" value="1"/>
</dbReference>
<keyword evidence="2 4" id="KW-0238">DNA-binding</keyword>
<comment type="caution">
    <text evidence="6">The sequence shown here is derived from an EMBL/GenBank/DDBJ whole genome shotgun (WGS) entry which is preliminary data.</text>
</comment>
<organism evidence="6 7">
    <name type="scientific">Sphingomonas liriopis</name>
    <dbReference type="NCBI Taxonomy" id="2949094"/>
    <lineage>
        <taxon>Bacteria</taxon>
        <taxon>Pseudomonadati</taxon>
        <taxon>Pseudomonadota</taxon>
        <taxon>Alphaproteobacteria</taxon>
        <taxon>Sphingomonadales</taxon>
        <taxon>Sphingomonadaceae</taxon>
        <taxon>Sphingomonas</taxon>
    </lineage>
</organism>
<evidence type="ECO:0000313" key="6">
    <source>
        <dbReference type="EMBL" id="MCP3734278.1"/>
    </source>
</evidence>
<reference evidence="6" key="1">
    <citation type="submission" date="2022-05" db="EMBL/GenBank/DDBJ databases">
        <title>Sphingomonas sp. strain RP10 Genome sequencing and assembly.</title>
        <authorList>
            <person name="Kim I."/>
        </authorList>
    </citation>
    <scope>NUCLEOTIDE SEQUENCE</scope>
    <source>
        <strain evidence="6">RP10</strain>
    </source>
</reference>
<dbReference type="GO" id="GO:0003677">
    <property type="term" value="F:DNA binding"/>
    <property type="evidence" value="ECO:0007669"/>
    <property type="project" value="UniProtKB-UniRule"/>
</dbReference>
<evidence type="ECO:0000256" key="3">
    <source>
        <dbReference type="ARBA" id="ARBA00023163"/>
    </source>
</evidence>
<dbReference type="Proteomes" id="UP001139486">
    <property type="component" value="Unassembled WGS sequence"/>
</dbReference>
<dbReference type="PANTHER" id="PTHR30328:SF54">
    <property type="entry name" value="HTH-TYPE TRANSCRIPTIONAL REPRESSOR SCO4008"/>
    <property type="match status" value="1"/>
</dbReference>